<dbReference type="Pfam" id="PF11276">
    <property type="entry name" value="DUF3078"/>
    <property type="match status" value="1"/>
</dbReference>
<reference evidence="2 3" key="1">
    <citation type="journal article" date="2016" name="Int. J. Syst. Evol. Microbiol.">
        <title>Polaribacter haliotis sp. nov., isolated from the gut of abalone Haliotis discus hannai.</title>
        <authorList>
            <person name="Kim Y.O."/>
            <person name="Park I.S."/>
            <person name="Park S."/>
            <person name="Nam B.H."/>
            <person name="Park J.M."/>
            <person name="Kim D.G."/>
            <person name="Yoon J.H."/>
        </authorList>
    </citation>
    <scope>NUCLEOTIDE SEQUENCE [LARGE SCALE GENOMIC DNA]</scope>
    <source>
        <strain evidence="2 3">KCTC 52418</strain>
    </source>
</reference>
<organism evidence="2 3">
    <name type="scientific">Polaribacter haliotis</name>
    <dbReference type="NCBI Taxonomy" id="1888915"/>
    <lineage>
        <taxon>Bacteria</taxon>
        <taxon>Pseudomonadati</taxon>
        <taxon>Bacteroidota</taxon>
        <taxon>Flavobacteriia</taxon>
        <taxon>Flavobacteriales</taxon>
        <taxon>Flavobacteriaceae</taxon>
    </lineage>
</organism>
<dbReference type="KEGG" id="phal:H9I45_08740"/>
<dbReference type="RefSeq" id="WP_088354953.1">
    <property type="nucleotide sequence ID" value="NZ_CP061813.1"/>
</dbReference>
<accession>A0A7L8AC49</accession>
<dbReference type="OrthoDB" id="1198072at2"/>
<gene>
    <name evidence="2" type="ORF">H9I45_08740</name>
</gene>
<proteinExistence type="predicted"/>
<dbReference type="EMBL" id="CP061813">
    <property type="protein sequence ID" value="QOD59459.1"/>
    <property type="molecule type" value="Genomic_DNA"/>
</dbReference>
<evidence type="ECO:0000313" key="2">
    <source>
        <dbReference type="EMBL" id="QOD59459.1"/>
    </source>
</evidence>
<keyword evidence="1" id="KW-0732">Signal</keyword>
<dbReference type="Proteomes" id="UP000516764">
    <property type="component" value="Chromosome"/>
</dbReference>
<dbReference type="AlphaFoldDB" id="A0A7L8AC49"/>
<dbReference type="InterPro" id="IPR021428">
    <property type="entry name" value="DUF3078"/>
</dbReference>
<evidence type="ECO:0000313" key="3">
    <source>
        <dbReference type="Proteomes" id="UP000516764"/>
    </source>
</evidence>
<protein>
    <submittedName>
        <fullName evidence="2">DUF3078 domain-containing protein</fullName>
    </submittedName>
</protein>
<feature type="signal peptide" evidence="1">
    <location>
        <begin position="1"/>
        <end position="21"/>
    </location>
</feature>
<name>A0A7L8AC49_9FLAO</name>
<sequence length="312" mass="34172">MKKLTTLLMIVFLGFASTAQTKEELKEEQAPKKAQIAKLQGEVKAIQAKIDALPGWRKGAFGTVGGSLSGFNNWYSRSAPTASAGNIGITVNGFANLIEKDFFWRNAATVNLGWVKLDEKGVSGDEGFDTATDVFTISSLYGRRISKTWALSALAEYRTTIIDNFNDPGYLDFGAGATWTPTDNLVVVIHPGNYNFVFSSGETVFESSLGAKIVADYTKKYNKLSVKSNLSVFQSYKSSDFSNWTWTNSFGYTIWKGIGVGFELGLRKNKQEALSNAIDVNAALPVPGATPTFDSVDNKLQSYYLFGMNYAF</sequence>
<evidence type="ECO:0000256" key="1">
    <source>
        <dbReference type="SAM" id="SignalP"/>
    </source>
</evidence>
<feature type="chain" id="PRO_5032983545" evidence="1">
    <location>
        <begin position="22"/>
        <end position="312"/>
    </location>
</feature>
<keyword evidence="3" id="KW-1185">Reference proteome</keyword>